<feature type="domain" description="Copper resistance protein ScsC N-terminal" evidence="2">
    <location>
        <begin position="57"/>
        <end position="90"/>
    </location>
</feature>
<proteinExistence type="predicted"/>
<evidence type="ECO:0000313" key="4">
    <source>
        <dbReference type="Proteomes" id="UP000245086"/>
    </source>
</evidence>
<dbReference type="PROSITE" id="PS51257">
    <property type="entry name" value="PROKAR_LIPOPROTEIN"/>
    <property type="match status" value="1"/>
</dbReference>
<dbReference type="Pfam" id="PF18312">
    <property type="entry name" value="ScsC_N"/>
    <property type="match status" value="1"/>
</dbReference>
<dbReference type="AlphaFoldDB" id="A0A2P2EBA0"/>
<dbReference type="GO" id="GO:0016491">
    <property type="term" value="F:oxidoreductase activity"/>
    <property type="evidence" value="ECO:0007669"/>
    <property type="project" value="InterPro"/>
</dbReference>
<dbReference type="CDD" id="cd03023">
    <property type="entry name" value="DsbA_Com1_like"/>
    <property type="match status" value="1"/>
</dbReference>
<dbReference type="Gene3D" id="3.40.30.10">
    <property type="entry name" value="Glutaredoxin"/>
    <property type="match status" value="1"/>
</dbReference>
<feature type="domain" description="DSBA-like thioredoxin" evidence="1">
    <location>
        <begin position="119"/>
        <end position="261"/>
    </location>
</feature>
<protein>
    <submittedName>
        <fullName evidence="3">Disulfide bond formation protein D</fullName>
    </submittedName>
</protein>
<dbReference type="InterPro" id="IPR041205">
    <property type="entry name" value="ScsC_N"/>
</dbReference>
<dbReference type="InterPro" id="IPR001853">
    <property type="entry name" value="DSBA-like_thioredoxin_dom"/>
</dbReference>
<evidence type="ECO:0000259" key="1">
    <source>
        <dbReference type="Pfam" id="PF01323"/>
    </source>
</evidence>
<dbReference type="PANTHER" id="PTHR35272">
    <property type="entry name" value="THIOL:DISULFIDE INTERCHANGE PROTEIN DSBC-RELATED"/>
    <property type="match status" value="1"/>
</dbReference>
<accession>A0A2P2EBA0</accession>
<reference evidence="3 4" key="1">
    <citation type="journal article" date="2018" name="Genome Announc.">
        <title>Draft Genome Sequence of "Candidatus Phycosocius bacilliformis," an Alphaproteobacterial Ectosymbiont of the Hydrocarbon-Producing Green Alga Botryococcus braunii.</title>
        <authorList>
            <person name="Tanabe Y."/>
            <person name="Yamaguchi H."/>
            <person name="Watanabe M.M."/>
        </authorList>
    </citation>
    <scope>NUCLEOTIDE SEQUENCE [LARGE SCALE GENOMIC DNA]</scope>
    <source>
        <strain evidence="3 4">BOTRYCO-2</strain>
    </source>
</reference>
<dbReference type="InterPro" id="IPR051470">
    <property type="entry name" value="Thiol:disulfide_interchange"/>
</dbReference>
<gene>
    <name evidence="3" type="primary">bdbD_3</name>
    <name evidence="3" type="ORF">PbB2_02025</name>
</gene>
<sequence length="280" mass="29926">MRPVRSISLLAISLAMGLVVSCSKPAEKTASKPAESPAGATGSTAAADVLKALTPEQQAAVRALIRDELVANPDILLEAQRSFESRQARAQNERVAAAFQTLKRDHAQFSFGPANAKITVIEFFDYKCGFCHAAQGWVANLMATRKDIRFIFKELPILSENSTLAARAAIAAHNQGKYLDMHNALMTARGDLNQEQIFEIASSVGLNLDRLKADMAKPQVDATIAGMREQATNLSIGGTPGFIINGKLVAGFDQEQLENALATAGVDISNPPPAKPDKKG</sequence>
<comment type="caution">
    <text evidence="3">The sequence shown here is derived from an EMBL/GenBank/DDBJ whole genome shotgun (WGS) entry which is preliminary data.</text>
</comment>
<dbReference type="Proteomes" id="UP000245086">
    <property type="component" value="Unassembled WGS sequence"/>
</dbReference>
<name>A0A2P2EBA0_9PROT</name>
<dbReference type="InterPro" id="IPR036249">
    <property type="entry name" value="Thioredoxin-like_sf"/>
</dbReference>
<keyword evidence="4" id="KW-1185">Reference proteome</keyword>
<dbReference type="EMBL" id="BFBR01000006">
    <property type="protein sequence ID" value="GBF58345.1"/>
    <property type="molecule type" value="Genomic_DNA"/>
</dbReference>
<evidence type="ECO:0000313" key="3">
    <source>
        <dbReference type="EMBL" id="GBF58345.1"/>
    </source>
</evidence>
<dbReference type="Pfam" id="PF01323">
    <property type="entry name" value="DSBA"/>
    <property type="match status" value="1"/>
</dbReference>
<dbReference type="PANTHER" id="PTHR35272:SF3">
    <property type="entry name" value="THIOL:DISULFIDE INTERCHANGE PROTEIN DSBC"/>
    <property type="match status" value="1"/>
</dbReference>
<dbReference type="SUPFAM" id="SSF52833">
    <property type="entry name" value="Thioredoxin-like"/>
    <property type="match status" value="1"/>
</dbReference>
<evidence type="ECO:0000259" key="2">
    <source>
        <dbReference type="Pfam" id="PF18312"/>
    </source>
</evidence>
<organism evidence="3 4">
    <name type="scientific">Candidatus Phycosocius bacilliformis</name>
    <dbReference type="NCBI Taxonomy" id="1445552"/>
    <lineage>
        <taxon>Bacteria</taxon>
        <taxon>Pseudomonadati</taxon>
        <taxon>Pseudomonadota</taxon>
        <taxon>Alphaproteobacteria</taxon>
        <taxon>Caulobacterales</taxon>
        <taxon>Caulobacterales incertae sedis</taxon>
        <taxon>Candidatus Phycosocius</taxon>
    </lineage>
</organism>